<feature type="transmembrane region" description="Helical" evidence="5">
    <location>
        <begin position="89"/>
        <end position="112"/>
    </location>
</feature>
<feature type="non-terminal residue" evidence="7">
    <location>
        <position position="130"/>
    </location>
</feature>
<dbReference type="InterPro" id="IPR005828">
    <property type="entry name" value="MFS_sugar_transport-like"/>
</dbReference>
<dbReference type="InterPro" id="IPR036259">
    <property type="entry name" value="MFS_trans_sf"/>
</dbReference>
<dbReference type="RefSeq" id="XP_018021853.2">
    <property type="nucleotide sequence ID" value="XM_018166364.2"/>
</dbReference>
<dbReference type="Proteomes" id="UP000694843">
    <property type="component" value="Unplaced"/>
</dbReference>
<evidence type="ECO:0000313" key="7">
    <source>
        <dbReference type="RefSeq" id="XP_018021853.2"/>
    </source>
</evidence>
<evidence type="ECO:0000256" key="4">
    <source>
        <dbReference type="ARBA" id="ARBA00023136"/>
    </source>
</evidence>
<keyword evidence="2 5" id="KW-0812">Transmembrane</keyword>
<dbReference type="GO" id="GO:0016020">
    <property type="term" value="C:membrane"/>
    <property type="evidence" value="ECO:0007669"/>
    <property type="project" value="UniProtKB-SubCell"/>
</dbReference>
<reference evidence="7" key="1">
    <citation type="submission" date="2025-08" db="UniProtKB">
        <authorList>
            <consortium name="RefSeq"/>
        </authorList>
    </citation>
    <scope>IDENTIFICATION</scope>
    <source>
        <tissue evidence="7">Whole organism</tissue>
    </source>
</reference>
<dbReference type="Gene3D" id="1.20.1250.20">
    <property type="entry name" value="MFS general substrate transporter like domains"/>
    <property type="match status" value="1"/>
</dbReference>
<dbReference type="OrthoDB" id="6484641at2759"/>
<organism evidence="6 7">
    <name type="scientific">Hyalella azteca</name>
    <name type="common">Amphipod</name>
    <dbReference type="NCBI Taxonomy" id="294128"/>
    <lineage>
        <taxon>Eukaryota</taxon>
        <taxon>Metazoa</taxon>
        <taxon>Ecdysozoa</taxon>
        <taxon>Arthropoda</taxon>
        <taxon>Crustacea</taxon>
        <taxon>Multicrustacea</taxon>
        <taxon>Malacostraca</taxon>
        <taxon>Eumalacostraca</taxon>
        <taxon>Peracarida</taxon>
        <taxon>Amphipoda</taxon>
        <taxon>Senticaudata</taxon>
        <taxon>Talitrida</taxon>
        <taxon>Talitroidea</taxon>
        <taxon>Hyalellidae</taxon>
        <taxon>Hyalella</taxon>
    </lineage>
</organism>
<evidence type="ECO:0000313" key="6">
    <source>
        <dbReference type="Proteomes" id="UP000694843"/>
    </source>
</evidence>
<evidence type="ECO:0000256" key="2">
    <source>
        <dbReference type="ARBA" id="ARBA00022692"/>
    </source>
</evidence>
<dbReference type="KEGG" id="hazt:108678031"/>
<dbReference type="Pfam" id="PF00083">
    <property type="entry name" value="Sugar_tr"/>
    <property type="match status" value="1"/>
</dbReference>
<comment type="subcellular location">
    <subcellularLocation>
        <location evidence="1">Membrane</location>
    </subcellularLocation>
</comment>
<dbReference type="AlphaFoldDB" id="A0A8B7P728"/>
<protein>
    <submittedName>
        <fullName evidence="7">Transporter B0252.3</fullName>
    </submittedName>
</protein>
<dbReference type="SUPFAM" id="SSF103473">
    <property type="entry name" value="MFS general substrate transporter"/>
    <property type="match status" value="1"/>
</dbReference>
<evidence type="ECO:0000256" key="5">
    <source>
        <dbReference type="SAM" id="Phobius"/>
    </source>
</evidence>
<dbReference type="GeneID" id="108678031"/>
<accession>A0A8B7P728</accession>
<name>A0A8B7P728_HYAAZ</name>
<dbReference type="GO" id="GO:0022857">
    <property type="term" value="F:transmembrane transporter activity"/>
    <property type="evidence" value="ECO:0007669"/>
    <property type="project" value="InterPro"/>
</dbReference>
<keyword evidence="6" id="KW-1185">Reference proteome</keyword>
<keyword evidence="4 5" id="KW-0472">Membrane</keyword>
<sequence length="130" mass="14402">MLKMMAVRTIITVTIGILVMIIPLQSDSSGSPFVYMVVVGIVEVPAYIFPAPLTTKFGRRPVIAGLLVTSCLLLLGLVALEFLQLAHDWPTFVILTLAYMLLCATFQVNWMYSSELYPTEVRVLGTSINY</sequence>
<feature type="transmembrane region" description="Helical" evidence="5">
    <location>
        <begin position="7"/>
        <end position="26"/>
    </location>
</feature>
<feature type="transmembrane region" description="Helical" evidence="5">
    <location>
        <begin position="62"/>
        <end position="83"/>
    </location>
</feature>
<evidence type="ECO:0000256" key="3">
    <source>
        <dbReference type="ARBA" id="ARBA00022989"/>
    </source>
</evidence>
<keyword evidence="3 5" id="KW-1133">Transmembrane helix</keyword>
<proteinExistence type="predicted"/>
<feature type="transmembrane region" description="Helical" evidence="5">
    <location>
        <begin position="32"/>
        <end position="50"/>
    </location>
</feature>
<gene>
    <name evidence="7" type="primary">LOC108678031</name>
</gene>
<evidence type="ECO:0000256" key="1">
    <source>
        <dbReference type="ARBA" id="ARBA00004370"/>
    </source>
</evidence>